<gene>
    <name evidence="2" type="ORF">PAXRUDRAFT_152247</name>
</gene>
<evidence type="ECO:0000313" key="3">
    <source>
        <dbReference type="Proteomes" id="UP000054538"/>
    </source>
</evidence>
<sequence>GFRRNLGKLSQVPNAPMLVYIHACPGYYRPKGAAIIESTIMRIVDPKTMPTDSIAPLSLSRFTHYFLIPFVGSHLIAHDLGCDFKTACHTMITSATIGESLHPAGNNDNSLEEVLKANIEARMWEHRKDIAERMKILEDEVAQVCQEEAHQEEAKTKKSKV</sequence>
<proteinExistence type="predicted"/>
<name>A0A0D0DUI7_9AGAM</name>
<protein>
    <recommendedName>
        <fullName evidence="1">Restriction of telomere capping protein 4 C-terminal domain-containing protein</fullName>
    </recommendedName>
</protein>
<feature type="non-terminal residue" evidence="2">
    <location>
        <position position="1"/>
    </location>
</feature>
<dbReference type="InParanoid" id="A0A0D0DUI7"/>
<dbReference type="InterPro" id="IPR028094">
    <property type="entry name" value="RTC4_C"/>
</dbReference>
<dbReference type="Proteomes" id="UP000054538">
    <property type="component" value="Unassembled WGS sequence"/>
</dbReference>
<accession>A0A0D0DUI7</accession>
<reference evidence="3" key="2">
    <citation type="submission" date="2015-01" db="EMBL/GenBank/DDBJ databases">
        <title>Evolutionary Origins and Diversification of the Mycorrhizal Mutualists.</title>
        <authorList>
            <consortium name="DOE Joint Genome Institute"/>
            <consortium name="Mycorrhizal Genomics Consortium"/>
            <person name="Kohler A."/>
            <person name="Kuo A."/>
            <person name="Nagy L.G."/>
            <person name="Floudas D."/>
            <person name="Copeland A."/>
            <person name="Barry K.W."/>
            <person name="Cichocki N."/>
            <person name="Veneault-Fourrey C."/>
            <person name="LaButti K."/>
            <person name="Lindquist E.A."/>
            <person name="Lipzen A."/>
            <person name="Lundell T."/>
            <person name="Morin E."/>
            <person name="Murat C."/>
            <person name="Riley R."/>
            <person name="Ohm R."/>
            <person name="Sun H."/>
            <person name="Tunlid A."/>
            <person name="Henrissat B."/>
            <person name="Grigoriev I.V."/>
            <person name="Hibbett D.S."/>
            <person name="Martin F."/>
        </authorList>
    </citation>
    <scope>NUCLEOTIDE SEQUENCE [LARGE SCALE GENOMIC DNA]</scope>
    <source>
        <strain evidence="3">Ve08.2h10</strain>
    </source>
</reference>
<dbReference type="EMBL" id="KN825535">
    <property type="protein sequence ID" value="KIK88629.1"/>
    <property type="molecule type" value="Genomic_DNA"/>
</dbReference>
<dbReference type="STRING" id="930991.A0A0D0DUI7"/>
<dbReference type="HOGENOM" id="CLU_1482851_0_0_1"/>
<evidence type="ECO:0000259" key="1">
    <source>
        <dbReference type="SMART" id="SM01312"/>
    </source>
</evidence>
<dbReference type="SMART" id="SM01312">
    <property type="entry name" value="RTC4"/>
    <property type="match status" value="1"/>
</dbReference>
<evidence type="ECO:0000313" key="2">
    <source>
        <dbReference type="EMBL" id="KIK88629.1"/>
    </source>
</evidence>
<dbReference type="Pfam" id="PF14474">
    <property type="entry name" value="RTC4"/>
    <property type="match status" value="1"/>
</dbReference>
<organism evidence="2 3">
    <name type="scientific">Paxillus rubicundulus Ve08.2h10</name>
    <dbReference type="NCBI Taxonomy" id="930991"/>
    <lineage>
        <taxon>Eukaryota</taxon>
        <taxon>Fungi</taxon>
        <taxon>Dikarya</taxon>
        <taxon>Basidiomycota</taxon>
        <taxon>Agaricomycotina</taxon>
        <taxon>Agaricomycetes</taxon>
        <taxon>Agaricomycetidae</taxon>
        <taxon>Boletales</taxon>
        <taxon>Paxilineae</taxon>
        <taxon>Paxillaceae</taxon>
        <taxon>Paxillus</taxon>
    </lineage>
</organism>
<keyword evidence="3" id="KW-1185">Reference proteome</keyword>
<dbReference type="AlphaFoldDB" id="A0A0D0DUI7"/>
<dbReference type="OrthoDB" id="2685518at2759"/>
<feature type="domain" description="Restriction of telomere capping protein 4 C-terminal" evidence="1">
    <location>
        <begin position="6"/>
        <end position="104"/>
    </location>
</feature>
<reference evidence="2 3" key="1">
    <citation type="submission" date="2014-04" db="EMBL/GenBank/DDBJ databases">
        <authorList>
            <consortium name="DOE Joint Genome Institute"/>
            <person name="Kuo A."/>
            <person name="Kohler A."/>
            <person name="Jargeat P."/>
            <person name="Nagy L.G."/>
            <person name="Floudas D."/>
            <person name="Copeland A."/>
            <person name="Barry K.W."/>
            <person name="Cichocki N."/>
            <person name="Veneault-Fourrey C."/>
            <person name="LaButti K."/>
            <person name="Lindquist E.A."/>
            <person name="Lipzen A."/>
            <person name="Lundell T."/>
            <person name="Morin E."/>
            <person name="Murat C."/>
            <person name="Sun H."/>
            <person name="Tunlid A."/>
            <person name="Henrissat B."/>
            <person name="Grigoriev I.V."/>
            <person name="Hibbett D.S."/>
            <person name="Martin F."/>
            <person name="Nordberg H.P."/>
            <person name="Cantor M.N."/>
            <person name="Hua S.X."/>
        </authorList>
    </citation>
    <scope>NUCLEOTIDE SEQUENCE [LARGE SCALE GENOMIC DNA]</scope>
    <source>
        <strain evidence="2 3">Ve08.2h10</strain>
    </source>
</reference>